<dbReference type="Pfam" id="PF03481">
    <property type="entry name" value="Sua5_C"/>
    <property type="match status" value="1"/>
</dbReference>
<reference evidence="16" key="1">
    <citation type="journal article" date="2020" name="Stud. Mycol.">
        <title>101 Dothideomycetes genomes: a test case for predicting lifestyles and emergence of pathogens.</title>
        <authorList>
            <person name="Haridas S."/>
            <person name="Albert R."/>
            <person name="Binder M."/>
            <person name="Bloem J."/>
            <person name="Labutti K."/>
            <person name="Salamov A."/>
            <person name="Andreopoulos B."/>
            <person name="Baker S."/>
            <person name="Barry K."/>
            <person name="Bills G."/>
            <person name="Bluhm B."/>
            <person name="Cannon C."/>
            <person name="Castanera R."/>
            <person name="Culley D."/>
            <person name="Daum C."/>
            <person name="Ezra D."/>
            <person name="Gonzalez J."/>
            <person name="Henrissat B."/>
            <person name="Kuo A."/>
            <person name="Liang C."/>
            <person name="Lipzen A."/>
            <person name="Lutzoni F."/>
            <person name="Magnuson J."/>
            <person name="Mondo S."/>
            <person name="Nolan M."/>
            <person name="Ohm R."/>
            <person name="Pangilinan J."/>
            <person name="Park H.-J."/>
            <person name="Ramirez L."/>
            <person name="Alfaro M."/>
            <person name="Sun H."/>
            <person name="Tritt A."/>
            <person name="Yoshinaga Y."/>
            <person name="Zwiers L.-H."/>
            <person name="Turgeon B."/>
            <person name="Goodwin S."/>
            <person name="Spatafora J."/>
            <person name="Crous P."/>
            <person name="Grigoriev I."/>
        </authorList>
    </citation>
    <scope>NUCLEOTIDE SEQUENCE</scope>
    <source>
        <strain evidence="16">CBS 113979</strain>
    </source>
</reference>
<dbReference type="OrthoDB" id="412787at2759"/>
<feature type="region of interest" description="Disordered" evidence="14">
    <location>
        <begin position="447"/>
        <end position="474"/>
    </location>
</feature>
<dbReference type="EC" id="2.7.7.87" evidence="3"/>
<evidence type="ECO:0000256" key="11">
    <source>
        <dbReference type="ARBA" id="ARBA00029774"/>
    </source>
</evidence>
<dbReference type="InterPro" id="IPR050156">
    <property type="entry name" value="TC-AMP_synthase_SUA5"/>
</dbReference>
<dbReference type="InterPro" id="IPR006070">
    <property type="entry name" value="Sua5-like_dom"/>
</dbReference>
<dbReference type="GO" id="GO:0006450">
    <property type="term" value="P:regulation of translational fidelity"/>
    <property type="evidence" value="ECO:0007669"/>
    <property type="project" value="TreeGrafter"/>
</dbReference>
<dbReference type="EMBL" id="ML977160">
    <property type="protein sequence ID" value="KAF1985756.1"/>
    <property type="molecule type" value="Genomic_DNA"/>
</dbReference>
<evidence type="ECO:0000256" key="1">
    <source>
        <dbReference type="ARBA" id="ARBA00004496"/>
    </source>
</evidence>
<evidence type="ECO:0000259" key="15">
    <source>
        <dbReference type="PROSITE" id="PS51163"/>
    </source>
</evidence>
<dbReference type="Gene3D" id="3.90.870.10">
    <property type="entry name" value="DHBP synthase"/>
    <property type="match status" value="1"/>
</dbReference>
<evidence type="ECO:0000256" key="14">
    <source>
        <dbReference type="SAM" id="MobiDB-lite"/>
    </source>
</evidence>
<dbReference type="InterPro" id="IPR017945">
    <property type="entry name" value="DHBP_synth_RibB-like_a/b_dom"/>
</dbReference>
<dbReference type="GO" id="GO:0005737">
    <property type="term" value="C:cytoplasm"/>
    <property type="evidence" value="ECO:0007669"/>
    <property type="project" value="UniProtKB-SubCell"/>
</dbReference>
<keyword evidence="8" id="KW-0548">Nucleotidyltransferase</keyword>
<dbReference type="PANTHER" id="PTHR17490">
    <property type="entry name" value="SUA5"/>
    <property type="match status" value="1"/>
</dbReference>
<evidence type="ECO:0000256" key="13">
    <source>
        <dbReference type="ARBA" id="ARBA00056339"/>
    </source>
</evidence>
<evidence type="ECO:0000256" key="6">
    <source>
        <dbReference type="ARBA" id="ARBA00022679"/>
    </source>
</evidence>
<feature type="region of interest" description="Disordered" evidence="14">
    <location>
        <begin position="122"/>
        <end position="147"/>
    </location>
</feature>
<evidence type="ECO:0000256" key="2">
    <source>
        <dbReference type="ARBA" id="ARBA00007663"/>
    </source>
</evidence>
<dbReference type="SUPFAM" id="SSF55821">
    <property type="entry name" value="YrdC/RibB"/>
    <property type="match status" value="1"/>
</dbReference>
<feature type="region of interest" description="Disordered" evidence="14">
    <location>
        <begin position="353"/>
        <end position="378"/>
    </location>
</feature>
<organism evidence="16 17">
    <name type="scientific">Aulographum hederae CBS 113979</name>
    <dbReference type="NCBI Taxonomy" id="1176131"/>
    <lineage>
        <taxon>Eukaryota</taxon>
        <taxon>Fungi</taxon>
        <taxon>Dikarya</taxon>
        <taxon>Ascomycota</taxon>
        <taxon>Pezizomycotina</taxon>
        <taxon>Dothideomycetes</taxon>
        <taxon>Pleosporomycetidae</taxon>
        <taxon>Aulographales</taxon>
        <taxon>Aulographaceae</taxon>
    </lineage>
</organism>
<keyword evidence="6" id="KW-0808">Transferase</keyword>
<dbReference type="InterPro" id="IPR005145">
    <property type="entry name" value="Sua5_C"/>
</dbReference>
<feature type="compositionally biased region" description="Basic and acidic residues" evidence="14">
    <location>
        <begin position="460"/>
        <end position="474"/>
    </location>
</feature>
<evidence type="ECO:0000256" key="7">
    <source>
        <dbReference type="ARBA" id="ARBA00022694"/>
    </source>
</evidence>
<keyword evidence="10" id="KW-0067">ATP-binding</keyword>
<dbReference type="InterPro" id="IPR038385">
    <property type="entry name" value="Sua5/YwlC_C"/>
</dbReference>
<proteinExistence type="inferred from homology"/>
<evidence type="ECO:0000256" key="3">
    <source>
        <dbReference type="ARBA" id="ARBA00012584"/>
    </source>
</evidence>
<dbReference type="Proteomes" id="UP000800041">
    <property type="component" value="Unassembled WGS sequence"/>
</dbReference>
<accession>A0A6G1GXR8</accession>
<feature type="compositionally biased region" description="Low complexity" evidence="14">
    <location>
        <begin position="123"/>
        <end position="140"/>
    </location>
</feature>
<comment type="subcellular location">
    <subcellularLocation>
        <location evidence="1">Cytoplasm</location>
    </subcellularLocation>
</comment>
<dbReference type="GO" id="GO:0061710">
    <property type="term" value="F:L-threonylcarbamoyladenylate synthase"/>
    <property type="evidence" value="ECO:0007669"/>
    <property type="project" value="UniProtKB-EC"/>
</dbReference>
<comment type="catalytic activity">
    <reaction evidence="12">
        <text>L-threonine + hydrogencarbonate + ATP = L-threonylcarbamoyladenylate + diphosphate + H2O</text>
        <dbReference type="Rhea" id="RHEA:36407"/>
        <dbReference type="ChEBI" id="CHEBI:15377"/>
        <dbReference type="ChEBI" id="CHEBI:17544"/>
        <dbReference type="ChEBI" id="CHEBI:30616"/>
        <dbReference type="ChEBI" id="CHEBI:33019"/>
        <dbReference type="ChEBI" id="CHEBI:57926"/>
        <dbReference type="ChEBI" id="CHEBI:73682"/>
        <dbReference type="EC" id="2.7.7.87"/>
    </reaction>
</comment>
<dbReference type="GO" id="GO:0003725">
    <property type="term" value="F:double-stranded RNA binding"/>
    <property type="evidence" value="ECO:0007669"/>
    <property type="project" value="InterPro"/>
</dbReference>
<dbReference type="GO" id="GO:0000049">
    <property type="term" value="F:tRNA binding"/>
    <property type="evidence" value="ECO:0007669"/>
    <property type="project" value="TreeGrafter"/>
</dbReference>
<dbReference type="FunFam" id="3.90.870.10:FF:000008">
    <property type="entry name" value="Threonylcarbamoyl-AMP synthase"/>
    <property type="match status" value="1"/>
</dbReference>
<protein>
    <recommendedName>
        <fullName evidence="4">Threonylcarbamoyl-AMP synthase</fullName>
        <ecNumber evidence="3">2.7.7.87</ecNumber>
    </recommendedName>
    <alternativeName>
        <fullName evidence="11">L-threonylcarbamoyladenylate synthase</fullName>
    </alternativeName>
</protein>
<evidence type="ECO:0000256" key="12">
    <source>
        <dbReference type="ARBA" id="ARBA00048366"/>
    </source>
</evidence>
<evidence type="ECO:0000256" key="10">
    <source>
        <dbReference type="ARBA" id="ARBA00022840"/>
    </source>
</evidence>
<feature type="domain" description="YrdC-like" evidence="15">
    <location>
        <begin position="55"/>
        <end position="268"/>
    </location>
</feature>
<dbReference type="GO" id="GO:0005524">
    <property type="term" value="F:ATP binding"/>
    <property type="evidence" value="ECO:0007669"/>
    <property type="project" value="UniProtKB-KW"/>
</dbReference>
<sequence length="497" mass="53753">MAKIHQNGDTPTLNTRVLPVNASNIGKICSKSKEEIETSFIEDWDLDTSISNPDITLLKQAADELRHSNVPVAFPTETVYGLGADATRSEAVRGIYKAKQRPSDNPLIVHFSSLKQLRDLLRPSASPHPSSHQAPSQQSQTGSDSDPIPAIYHPLIKQFWPGPLTLILPLPSPSPLAPEVTASLRTFGARIPAHPLALALIHLTGRPIAAPSANASTLPSPTCAEHVFSDLQGRISTILDGGPCDVGVESTVVDGLSVPPVVLRPGGVSLGELRKCDGWEDVRVGYEDRSLKGEAEGPRAPGMKYRHYSPRARVVLYEAGKKLRKEGLESVGKVGIIRTKRWKIPDGFDLENQAVDADQKSRNGEPSQNGTDASKERLNPLARILAPPIPSPRRLIPSSSESTLTSSEIWDVPLTASTKAIARGLFSALRDLDRLGVDVIYVEGIDDGKGRREGDEGERNDEAHDGGTRDSNEEKDLAAAIMNRLRKAAEVEFAVTE</sequence>
<evidence type="ECO:0000256" key="5">
    <source>
        <dbReference type="ARBA" id="ARBA00022490"/>
    </source>
</evidence>
<evidence type="ECO:0000256" key="4">
    <source>
        <dbReference type="ARBA" id="ARBA00015492"/>
    </source>
</evidence>
<gene>
    <name evidence="16" type="ORF">K402DRAFT_464092</name>
</gene>
<keyword evidence="17" id="KW-1185">Reference proteome</keyword>
<dbReference type="PANTHER" id="PTHR17490:SF16">
    <property type="entry name" value="THREONYLCARBAMOYL-AMP SYNTHASE"/>
    <property type="match status" value="1"/>
</dbReference>
<dbReference type="PROSITE" id="PS51163">
    <property type="entry name" value="YRDC"/>
    <property type="match status" value="1"/>
</dbReference>
<dbReference type="Pfam" id="PF01300">
    <property type="entry name" value="Sua5_yciO_yrdC"/>
    <property type="match status" value="1"/>
</dbReference>
<dbReference type="Gene3D" id="3.40.50.11030">
    <property type="entry name" value="Threonylcarbamoyl-AMP synthase, C-terminal domain"/>
    <property type="match status" value="1"/>
</dbReference>
<evidence type="ECO:0000256" key="8">
    <source>
        <dbReference type="ARBA" id="ARBA00022695"/>
    </source>
</evidence>
<comment type="function">
    <text evidence="13">Required for the formation of a threonylcarbamoyl group on adenosine at position 37 (t(6)A37) in tRNAs that read codons beginning with adenine. Likely catalyzes the conversion of L-threonine, HCO(3)(-)/CO(2) and ATP to give threonylcarbamoyl-AMP (TC-AMP) as the acyladenylate intermediate, with the release of diphosphate. Required for normal translation, by ensuring translation fidelity at the level of codon recognition, appropriate translation initiation selection and maintenance of reading frame. Also involved in telomere replication. Binds to single-stranded telomeric (ssTG) DNA and positively regulates telomere length.</text>
</comment>
<evidence type="ECO:0000256" key="9">
    <source>
        <dbReference type="ARBA" id="ARBA00022741"/>
    </source>
</evidence>
<evidence type="ECO:0000313" key="17">
    <source>
        <dbReference type="Proteomes" id="UP000800041"/>
    </source>
</evidence>
<comment type="similarity">
    <text evidence="2">Belongs to the SUA5 family.</text>
</comment>
<evidence type="ECO:0000313" key="16">
    <source>
        <dbReference type="EMBL" id="KAF1985756.1"/>
    </source>
</evidence>
<dbReference type="AlphaFoldDB" id="A0A6G1GXR8"/>
<keyword evidence="5" id="KW-0963">Cytoplasm</keyword>
<keyword evidence="7" id="KW-0819">tRNA processing</keyword>
<name>A0A6G1GXR8_9PEZI</name>
<keyword evidence="9" id="KW-0547">Nucleotide-binding</keyword>
<dbReference type="GO" id="GO:0002949">
    <property type="term" value="P:tRNA threonylcarbamoyladenosine modification"/>
    <property type="evidence" value="ECO:0007669"/>
    <property type="project" value="UniProtKB-ARBA"/>
</dbReference>